<comment type="subcellular location">
    <subcellularLocation>
        <location evidence="1">Nucleus</location>
    </subcellularLocation>
</comment>
<gene>
    <name evidence="7" type="primary">CSTF50_4</name>
    <name evidence="7" type="ORF">CK203_031686</name>
</gene>
<evidence type="ECO:0000256" key="4">
    <source>
        <dbReference type="ARBA" id="ARBA00029851"/>
    </source>
</evidence>
<dbReference type="GO" id="GO:0005848">
    <property type="term" value="C:mRNA cleavage stimulating factor complex"/>
    <property type="evidence" value="ECO:0007669"/>
    <property type="project" value="InterPro"/>
</dbReference>
<evidence type="ECO:0000256" key="3">
    <source>
        <dbReference type="ARBA" id="ARBA00023242"/>
    </source>
</evidence>
<reference evidence="7 8" key="1">
    <citation type="journal article" date="2018" name="PLoS Genet.">
        <title>Population sequencing reveals clonal diversity and ancestral inbreeding in the grapevine cultivar Chardonnay.</title>
        <authorList>
            <person name="Roach M.J."/>
            <person name="Johnson D.L."/>
            <person name="Bohlmann J."/>
            <person name="van Vuuren H.J."/>
            <person name="Jones S.J."/>
            <person name="Pretorius I.S."/>
            <person name="Schmidt S.A."/>
            <person name="Borneman A.R."/>
        </authorList>
    </citation>
    <scope>NUCLEOTIDE SEQUENCE [LARGE SCALE GENOMIC DNA]</scope>
    <source>
        <strain evidence="8">cv. Chardonnay</strain>
        <tissue evidence="7">Leaf</tissue>
    </source>
</reference>
<keyword evidence="5" id="KW-0853">WD repeat</keyword>
<dbReference type="InterPro" id="IPR044633">
    <property type="entry name" value="CstF1-like"/>
</dbReference>
<dbReference type="EMBL" id="QGNW01000148">
    <property type="protein sequence ID" value="RVW91253.1"/>
    <property type="molecule type" value="Genomic_DNA"/>
</dbReference>
<feature type="transmembrane region" description="Helical" evidence="6">
    <location>
        <begin position="39"/>
        <end position="63"/>
    </location>
</feature>
<evidence type="ECO:0000256" key="2">
    <source>
        <dbReference type="ARBA" id="ARBA00022664"/>
    </source>
</evidence>
<dbReference type="Proteomes" id="UP000288805">
    <property type="component" value="Unassembled WGS sequence"/>
</dbReference>
<evidence type="ECO:0000256" key="1">
    <source>
        <dbReference type="ARBA" id="ARBA00004123"/>
    </source>
</evidence>
<sequence length="155" mass="17281">MVVVLEKSAKESVEMALLKYFFGVAVRSIIRGVMKGQRCLLFIFGGACLFLSSLRVVFANAFLLPTSAVHDTKGSSKSFPKHETRHVSEHKNLARCARFSLDGRFVATGSADMSIKLFEISKIKQMMLPDANTRDGPVRPVIRTFYDHIQVILTS</sequence>
<evidence type="ECO:0000313" key="8">
    <source>
        <dbReference type="Proteomes" id="UP000288805"/>
    </source>
</evidence>
<accession>A0A438I3H7</accession>
<organism evidence="7 8">
    <name type="scientific">Vitis vinifera</name>
    <name type="common">Grape</name>
    <dbReference type="NCBI Taxonomy" id="29760"/>
    <lineage>
        <taxon>Eukaryota</taxon>
        <taxon>Viridiplantae</taxon>
        <taxon>Streptophyta</taxon>
        <taxon>Embryophyta</taxon>
        <taxon>Tracheophyta</taxon>
        <taxon>Spermatophyta</taxon>
        <taxon>Magnoliopsida</taxon>
        <taxon>eudicotyledons</taxon>
        <taxon>Gunneridae</taxon>
        <taxon>Pentapetalae</taxon>
        <taxon>rosids</taxon>
        <taxon>Vitales</taxon>
        <taxon>Vitaceae</taxon>
        <taxon>Viteae</taxon>
        <taxon>Vitis</taxon>
    </lineage>
</organism>
<evidence type="ECO:0000256" key="5">
    <source>
        <dbReference type="PROSITE-ProRule" id="PRU00221"/>
    </source>
</evidence>
<dbReference type="InterPro" id="IPR036322">
    <property type="entry name" value="WD40_repeat_dom_sf"/>
</dbReference>
<keyword evidence="2" id="KW-0507">mRNA processing</keyword>
<keyword evidence="6" id="KW-1133">Transmembrane helix</keyword>
<evidence type="ECO:0000313" key="7">
    <source>
        <dbReference type="EMBL" id="RVW91253.1"/>
    </source>
</evidence>
<protein>
    <recommendedName>
        <fullName evidence="4">Cleavage stimulation factor 50 kDa subunit</fullName>
    </recommendedName>
</protein>
<name>A0A438I3H7_VITVI</name>
<comment type="caution">
    <text evidence="7">The sequence shown here is derived from an EMBL/GenBank/DDBJ whole genome shotgun (WGS) entry which is preliminary data.</text>
</comment>
<dbReference type="SMART" id="SM00320">
    <property type="entry name" value="WD40"/>
    <property type="match status" value="1"/>
</dbReference>
<dbReference type="Gene3D" id="2.130.10.10">
    <property type="entry name" value="YVTN repeat-like/Quinoprotein amine dehydrogenase"/>
    <property type="match status" value="1"/>
</dbReference>
<dbReference type="InterPro" id="IPR001680">
    <property type="entry name" value="WD40_rpt"/>
</dbReference>
<feature type="repeat" description="WD" evidence="5">
    <location>
        <begin position="87"/>
        <end position="128"/>
    </location>
</feature>
<keyword evidence="3" id="KW-0539">Nucleus</keyword>
<dbReference type="GO" id="GO:0031124">
    <property type="term" value="P:mRNA 3'-end processing"/>
    <property type="evidence" value="ECO:0007669"/>
    <property type="project" value="InterPro"/>
</dbReference>
<dbReference type="InterPro" id="IPR015943">
    <property type="entry name" value="WD40/YVTN_repeat-like_dom_sf"/>
</dbReference>
<dbReference type="PANTHER" id="PTHR44133">
    <property type="entry name" value="CLEAVAGE STIMULATION FACTOR SUBUNIT 1"/>
    <property type="match status" value="1"/>
</dbReference>
<keyword evidence="6" id="KW-0472">Membrane</keyword>
<dbReference type="PANTHER" id="PTHR44133:SF2">
    <property type="entry name" value="CLEAVAGE STIMULATION FACTOR SUBUNIT 1"/>
    <property type="match status" value="1"/>
</dbReference>
<proteinExistence type="predicted"/>
<dbReference type="AlphaFoldDB" id="A0A438I3H7"/>
<dbReference type="SUPFAM" id="SSF50978">
    <property type="entry name" value="WD40 repeat-like"/>
    <property type="match status" value="1"/>
</dbReference>
<dbReference type="PROSITE" id="PS50082">
    <property type="entry name" value="WD_REPEATS_2"/>
    <property type="match status" value="1"/>
</dbReference>
<evidence type="ECO:0000256" key="6">
    <source>
        <dbReference type="SAM" id="Phobius"/>
    </source>
</evidence>
<keyword evidence="6" id="KW-0812">Transmembrane</keyword>